<organism evidence="1 3">
    <name type="scientific">Candidatus Phycorickettsia trachydisci</name>
    <dbReference type="NCBI Taxonomy" id="2115978"/>
    <lineage>
        <taxon>Bacteria</taxon>
        <taxon>Pseudomonadati</taxon>
        <taxon>Pseudomonadota</taxon>
        <taxon>Alphaproteobacteria</taxon>
        <taxon>Rickettsiales</taxon>
        <taxon>Rickettsiaceae</taxon>
        <taxon>Candidatus Phycorickettsia</taxon>
    </lineage>
</organism>
<dbReference type="Proteomes" id="UP000241762">
    <property type="component" value="Chromosome"/>
</dbReference>
<dbReference type="PANTHER" id="PTHR33293">
    <property type="entry name" value="INSERTION ELEMENT IS1 1 PROTEIN INSB-RELATED"/>
    <property type="match status" value="1"/>
</dbReference>
<dbReference type="InterPro" id="IPR051354">
    <property type="entry name" value="Transposase_27_IS1"/>
</dbReference>
<dbReference type="KEGG" id="ptc:phytr_11170"/>
<protein>
    <recommendedName>
        <fullName evidence="4">Transposase</fullName>
    </recommendedName>
</protein>
<gene>
    <name evidence="1" type="ORF">phytr_11060</name>
    <name evidence="2" type="ORF">phytr_11170</name>
</gene>
<evidence type="ECO:0008006" key="4">
    <source>
        <dbReference type="Google" id="ProtNLM"/>
    </source>
</evidence>
<proteinExistence type="predicted"/>
<evidence type="ECO:0000313" key="1">
    <source>
        <dbReference type="EMBL" id="AVP88031.1"/>
    </source>
</evidence>
<dbReference type="KEGG" id="ptc:phytr_11060"/>
<name>A0A2P1P9T6_9RICK</name>
<dbReference type="AlphaFoldDB" id="A0A2P1P9T6"/>
<evidence type="ECO:0000313" key="2">
    <source>
        <dbReference type="EMBL" id="AVP88042.1"/>
    </source>
</evidence>
<reference evidence="1 3" key="1">
    <citation type="submission" date="2018-03" db="EMBL/GenBank/DDBJ databases">
        <title>A gene transfer event suggests a long-term partnership between eustigmatophyte algae and a novel lineage of endosymbiotic bacteria.</title>
        <authorList>
            <person name="Yurchenko T."/>
            <person name="Sevcikova T."/>
            <person name="Pribyl P."/>
            <person name="El Karkouri K."/>
            <person name="Klimes V."/>
            <person name="Amaral R."/>
            <person name="Zbrankova V."/>
            <person name="Kim E."/>
            <person name="Raoult D."/>
            <person name="Santos L.M.A."/>
            <person name="Elias M."/>
        </authorList>
    </citation>
    <scope>NUCLEOTIDE SEQUENCE [LARGE SCALE GENOMIC DNA]</scope>
    <source>
        <strain evidence="1">CCALA 838</strain>
    </source>
</reference>
<evidence type="ECO:0000313" key="3">
    <source>
        <dbReference type="Proteomes" id="UP000241762"/>
    </source>
</evidence>
<keyword evidence="3" id="KW-1185">Reference proteome</keyword>
<dbReference type="EMBL" id="CP027845">
    <property type="protein sequence ID" value="AVP88031.1"/>
    <property type="molecule type" value="Genomic_DNA"/>
</dbReference>
<dbReference type="PANTHER" id="PTHR33293:SF1">
    <property type="entry name" value="INSERTION ELEMENT IS1 1 PROTEIN INSB-RELATED"/>
    <property type="match status" value="1"/>
</dbReference>
<sequence length="121" mass="13857">MQCKNCSENKIVKNGNVRGKQRFKCKICGYNFVEGDGRIRYATSIKRAFAVILYALGKASYGFIAKLFGVTSPAVLRWIKKEATTIQEPRINSTIRNIEFDEMWHFIQSKKQEMDHQSSGS</sequence>
<dbReference type="RefSeq" id="WP_106874854.1">
    <property type="nucleotide sequence ID" value="NZ_CP027845.1"/>
</dbReference>
<dbReference type="EMBL" id="CP027845">
    <property type="protein sequence ID" value="AVP88042.1"/>
    <property type="molecule type" value="Genomic_DNA"/>
</dbReference>
<dbReference type="OrthoDB" id="7165578at2"/>
<accession>A0A2P1P9T6</accession>